<comment type="caution">
    <text evidence="1">The sequence shown here is derived from an EMBL/GenBank/DDBJ whole genome shotgun (WGS) entry which is preliminary data.</text>
</comment>
<reference evidence="1 2" key="1">
    <citation type="submission" date="2021-03" db="EMBL/GenBank/DDBJ databases">
        <title>Actinomadura violae sp. nov., isolated from lichen in Thailand.</title>
        <authorList>
            <person name="Kanchanasin P."/>
            <person name="Saeng-In P."/>
            <person name="Phongsopitanun W."/>
            <person name="Yuki M."/>
            <person name="Kudo T."/>
            <person name="Ohkuma M."/>
            <person name="Tanasupawat S."/>
        </authorList>
    </citation>
    <scope>NUCLEOTIDE SEQUENCE [LARGE SCALE GENOMIC DNA]</scope>
    <source>
        <strain evidence="1 2">LCR2-06</strain>
    </source>
</reference>
<evidence type="ECO:0000313" key="1">
    <source>
        <dbReference type="EMBL" id="MBO2456355.1"/>
    </source>
</evidence>
<dbReference type="Proteomes" id="UP000680206">
    <property type="component" value="Unassembled WGS sequence"/>
</dbReference>
<gene>
    <name evidence="1" type="ORF">J4709_01965</name>
</gene>
<name>A0ABS3RJW4_9ACTN</name>
<dbReference type="InterPro" id="IPR046036">
    <property type="entry name" value="DUF5994"/>
</dbReference>
<sequence>MSRLRLVPGDTGRGIMDGGWWPRSHDAAAELTALVIALTDRLGMATRLTIDFDDWKHVPLRITALGQAIRVAWLPHLEHMVAVACGRAEPILLLVIPPETSRPSAEEALARAAALGGDVLPGEILASCDVSTARP</sequence>
<dbReference type="Pfam" id="PF19457">
    <property type="entry name" value="DUF5994"/>
    <property type="match status" value="1"/>
</dbReference>
<accession>A0ABS3RJW4</accession>
<protein>
    <submittedName>
        <fullName evidence="1">Uncharacterized protein</fullName>
    </submittedName>
</protein>
<evidence type="ECO:0000313" key="2">
    <source>
        <dbReference type="Proteomes" id="UP000680206"/>
    </source>
</evidence>
<proteinExistence type="predicted"/>
<keyword evidence="2" id="KW-1185">Reference proteome</keyword>
<dbReference type="EMBL" id="JAGEPF010000001">
    <property type="protein sequence ID" value="MBO2456355.1"/>
    <property type="molecule type" value="Genomic_DNA"/>
</dbReference>
<organism evidence="1 2">
    <name type="scientific">Actinomadura violacea</name>
    <dbReference type="NCBI Taxonomy" id="2819934"/>
    <lineage>
        <taxon>Bacteria</taxon>
        <taxon>Bacillati</taxon>
        <taxon>Actinomycetota</taxon>
        <taxon>Actinomycetes</taxon>
        <taxon>Streptosporangiales</taxon>
        <taxon>Thermomonosporaceae</taxon>
        <taxon>Actinomadura</taxon>
    </lineage>
</organism>
<dbReference type="RefSeq" id="WP_208236177.1">
    <property type="nucleotide sequence ID" value="NZ_JAGEPF010000001.1"/>
</dbReference>